<feature type="compositionally biased region" description="Basic residues" evidence="1">
    <location>
        <begin position="119"/>
        <end position="136"/>
    </location>
</feature>
<name>A0A9P5SHA0_9FUNG</name>
<accession>A0A9P5SHA0</accession>
<proteinExistence type="predicted"/>
<dbReference type="AlphaFoldDB" id="A0A9P5SHA0"/>
<evidence type="ECO:0000256" key="1">
    <source>
        <dbReference type="SAM" id="MobiDB-lite"/>
    </source>
</evidence>
<evidence type="ECO:0000313" key="3">
    <source>
        <dbReference type="Proteomes" id="UP000696485"/>
    </source>
</evidence>
<sequence>MTFSSKTFLARVPVGISFDADIQEYLASIVDGQSFTSLDSLREETEHFLIDAGLSDAAQLDAFYMALQADFSGSVKAASPTLVKIEAAKDDLKLRDSNKDNSASGSDTDSKPQDEAAKKPFKSKPVKMSKAQKKLAAKSPGSPATGSAGSGSGSPVGSVPVTGRDAFAGEGAIVEAYSQQSRFYEETIETLSKEVDLKQ</sequence>
<gene>
    <name evidence="2" type="ORF">BG006_010177</name>
</gene>
<dbReference type="Proteomes" id="UP000696485">
    <property type="component" value="Unassembled WGS sequence"/>
</dbReference>
<evidence type="ECO:0000313" key="2">
    <source>
        <dbReference type="EMBL" id="KAF9326383.1"/>
    </source>
</evidence>
<protein>
    <submittedName>
        <fullName evidence="2">Uncharacterized protein</fullName>
    </submittedName>
</protein>
<feature type="compositionally biased region" description="Basic and acidic residues" evidence="1">
    <location>
        <begin position="108"/>
        <end position="118"/>
    </location>
</feature>
<comment type="caution">
    <text evidence="2">The sequence shown here is derived from an EMBL/GenBank/DDBJ whole genome shotgun (WGS) entry which is preliminary data.</text>
</comment>
<keyword evidence="3" id="KW-1185">Reference proteome</keyword>
<feature type="non-terminal residue" evidence="2">
    <location>
        <position position="199"/>
    </location>
</feature>
<dbReference type="EMBL" id="JAAAUY010000790">
    <property type="protein sequence ID" value="KAF9326383.1"/>
    <property type="molecule type" value="Genomic_DNA"/>
</dbReference>
<feature type="region of interest" description="Disordered" evidence="1">
    <location>
        <begin position="94"/>
        <end position="164"/>
    </location>
</feature>
<reference evidence="2" key="1">
    <citation type="journal article" date="2020" name="Fungal Divers.">
        <title>Resolving the Mortierellaceae phylogeny through synthesis of multi-gene phylogenetics and phylogenomics.</title>
        <authorList>
            <person name="Vandepol N."/>
            <person name="Liber J."/>
            <person name="Desiro A."/>
            <person name="Na H."/>
            <person name="Kennedy M."/>
            <person name="Barry K."/>
            <person name="Grigoriev I.V."/>
            <person name="Miller A.N."/>
            <person name="O'Donnell K."/>
            <person name="Stajich J.E."/>
            <person name="Bonito G."/>
        </authorList>
    </citation>
    <scope>NUCLEOTIDE SEQUENCE</scope>
    <source>
        <strain evidence="2">NVP1</strain>
    </source>
</reference>
<organism evidence="2 3">
    <name type="scientific">Podila minutissima</name>
    <dbReference type="NCBI Taxonomy" id="64525"/>
    <lineage>
        <taxon>Eukaryota</taxon>
        <taxon>Fungi</taxon>
        <taxon>Fungi incertae sedis</taxon>
        <taxon>Mucoromycota</taxon>
        <taxon>Mortierellomycotina</taxon>
        <taxon>Mortierellomycetes</taxon>
        <taxon>Mortierellales</taxon>
        <taxon>Mortierellaceae</taxon>
        <taxon>Podila</taxon>
    </lineage>
</organism>